<feature type="compositionally biased region" description="Polar residues" evidence="1">
    <location>
        <begin position="154"/>
        <end position="169"/>
    </location>
</feature>
<reference evidence="2" key="1">
    <citation type="submission" date="2021-01" db="EMBL/GenBank/DDBJ databases">
        <authorList>
            <person name="Corre E."/>
            <person name="Pelletier E."/>
            <person name="Niang G."/>
            <person name="Scheremetjew M."/>
            <person name="Finn R."/>
            <person name="Kale V."/>
            <person name="Holt S."/>
            <person name="Cochrane G."/>
            <person name="Meng A."/>
            <person name="Brown T."/>
            <person name="Cohen L."/>
        </authorList>
    </citation>
    <scope>NUCLEOTIDE SEQUENCE</scope>
    <source>
        <strain evidence="2">CCMP281</strain>
    </source>
</reference>
<organism evidence="2">
    <name type="scientific">Haptolina ericina</name>
    <dbReference type="NCBI Taxonomy" id="156174"/>
    <lineage>
        <taxon>Eukaryota</taxon>
        <taxon>Haptista</taxon>
        <taxon>Haptophyta</taxon>
        <taxon>Prymnesiophyceae</taxon>
        <taxon>Prymnesiales</taxon>
        <taxon>Prymnesiaceae</taxon>
        <taxon>Haptolina</taxon>
    </lineage>
</organism>
<feature type="region of interest" description="Disordered" evidence="1">
    <location>
        <begin position="122"/>
        <end position="249"/>
    </location>
</feature>
<protein>
    <submittedName>
        <fullName evidence="2">Uncharacterized protein</fullName>
    </submittedName>
</protein>
<name>A0A7S3C5K8_9EUKA</name>
<feature type="region of interest" description="Disordered" evidence="1">
    <location>
        <begin position="29"/>
        <end position="52"/>
    </location>
</feature>
<evidence type="ECO:0000313" key="2">
    <source>
        <dbReference type="EMBL" id="CAE0152590.1"/>
    </source>
</evidence>
<feature type="compositionally biased region" description="Low complexity" evidence="1">
    <location>
        <begin position="191"/>
        <end position="202"/>
    </location>
</feature>
<feature type="compositionally biased region" description="Acidic residues" evidence="1">
    <location>
        <begin position="173"/>
        <end position="187"/>
    </location>
</feature>
<feature type="compositionally biased region" description="Acidic residues" evidence="1">
    <location>
        <begin position="221"/>
        <end position="233"/>
    </location>
</feature>
<sequence>MTLTDLRSQLATATKRQSCGSALALPNCNSEGASSPAASSPSAAMEEDQLRGEVDDLKEQCEVLQTDLMQKESDTQHLRRLLHTAREQHQKERAHVSRLRGMLGASVRSSCLALDDRARKSTQLRIQRETQPVPAALQTDAPPPPLAADDDSSFDVTPTYPSRTGQSQQHTEDFDDDDSDGDDDEWQQEGAAAAAPNPAAAPTSEGSDDDSGTLSSADATSAEEGEEGEEGESDREVDKTVFGAKSVSV</sequence>
<proteinExistence type="predicted"/>
<evidence type="ECO:0000256" key="1">
    <source>
        <dbReference type="SAM" id="MobiDB-lite"/>
    </source>
</evidence>
<feature type="compositionally biased region" description="Low complexity" evidence="1">
    <location>
        <begin position="33"/>
        <end position="44"/>
    </location>
</feature>
<gene>
    <name evidence="2" type="ORF">HERI1096_LOCUS39565</name>
</gene>
<dbReference type="EMBL" id="HBHX01071530">
    <property type="protein sequence ID" value="CAE0152590.1"/>
    <property type="molecule type" value="Transcribed_RNA"/>
</dbReference>
<accession>A0A7S3C5K8</accession>
<dbReference type="AlphaFoldDB" id="A0A7S3C5K8"/>